<keyword evidence="2" id="KW-1185">Reference proteome</keyword>
<proteinExistence type="predicted"/>
<sequence>MTIAQYFTFLTVVSISGISESNSVNGLLQSSHGFIDENIEETANQIVNSMGEVVAYSTR</sequence>
<name>A0A2A6BNW1_PRIPA</name>
<accession>A0A2A6BNW1</accession>
<gene>
    <name evidence="1" type="primary">WBGene00274053</name>
</gene>
<dbReference type="AlphaFoldDB" id="A0A2A6BNW1"/>
<organism evidence="1 2">
    <name type="scientific">Pristionchus pacificus</name>
    <name type="common">Parasitic nematode worm</name>
    <dbReference type="NCBI Taxonomy" id="54126"/>
    <lineage>
        <taxon>Eukaryota</taxon>
        <taxon>Metazoa</taxon>
        <taxon>Ecdysozoa</taxon>
        <taxon>Nematoda</taxon>
        <taxon>Chromadorea</taxon>
        <taxon>Rhabditida</taxon>
        <taxon>Rhabditina</taxon>
        <taxon>Diplogasteromorpha</taxon>
        <taxon>Diplogasteroidea</taxon>
        <taxon>Neodiplogasteridae</taxon>
        <taxon>Pristionchus</taxon>
    </lineage>
</organism>
<reference evidence="1" key="2">
    <citation type="submission" date="2022-06" db="UniProtKB">
        <authorList>
            <consortium name="EnsemblMetazoa"/>
        </authorList>
    </citation>
    <scope>IDENTIFICATION</scope>
    <source>
        <strain evidence="1">PS312</strain>
    </source>
</reference>
<evidence type="ECO:0000313" key="2">
    <source>
        <dbReference type="Proteomes" id="UP000005239"/>
    </source>
</evidence>
<accession>A0A8R1YQV4</accession>
<reference evidence="2" key="1">
    <citation type="journal article" date="2008" name="Nat. Genet.">
        <title>The Pristionchus pacificus genome provides a unique perspective on nematode lifestyle and parasitism.</title>
        <authorList>
            <person name="Dieterich C."/>
            <person name="Clifton S.W."/>
            <person name="Schuster L.N."/>
            <person name="Chinwalla A."/>
            <person name="Delehaunty K."/>
            <person name="Dinkelacker I."/>
            <person name="Fulton L."/>
            <person name="Fulton R."/>
            <person name="Godfrey J."/>
            <person name="Minx P."/>
            <person name="Mitreva M."/>
            <person name="Roeseler W."/>
            <person name="Tian H."/>
            <person name="Witte H."/>
            <person name="Yang S.P."/>
            <person name="Wilson R.K."/>
            <person name="Sommer R.J."/>
        </authorList>
    </citation>
    <scope>NUCLEOTIDE SEQUENCE [LARGE SCALE GENOMIC DNA]</scope>
    <source>
        <strain evidence="2">PS312</strain>
    </source>
</reference>
<evidence type="ECO:0000313" key="1">
    <source>
        <dbReference type="EnsemblMetazoa" id="PPA35684.1"/>
    </source>
</evidence>
<dbReference type="EnsemblMetazoa" id="PPA35684.1">
    <property type="protein sequence ID" value="PPA35684.1"/>
    <property type="gene ID" value="WBGene00274053"/>
</dbReference>
<dbReference type="Proteomes" id="UP000005239">
    <property type="component" value="Unassembled WGS sequence"/>
</dbReference>
<protein>
    <submittedName>
        <fullName evidence="1">Uncharacterized protein</fullName>
    </submittedName>
</protein>